<dbReference type="InterPro" id="IPR048270">
    <property type="entry name" value="PNMA_C"/>
</dbReference>
<feature type="domain" description="CCHC-type" evidence="3">
    <location>
        <begin position="307"/>
        <end position="320"/>
    </location>
</feature>
<dbReference type="PANTHER" id="PTHR23095">
    <property type="entry name" value="PARANEOPLASTIC ANTIGEN"/>
    <property type="match status" value="1"/>
</dbReference>
<organism evidence="4 5">
    <name type="scientific">Xenopus laevis</name>
    <name type="common">African clawed frog</name>
    <dbReference type="NCBI Taxonomy" id="8355"/>
    <lineage>
        <taxon>Eukaryota</taxon>
        <taxon>Metazoa</taxon>
        <taxon>Chordata</taxon>
        <taxon>Craniata</taxon>
        <taxon>Vertebrata</taxon>
        <taxon>Euteleostomi</taxon>
        <taxon>Amphibia</taxon>
        <taxon>Batrachia</taxon>
        <taxon>Anura</taxon>
        <taxon>Pipoidea</taxon>
        <taxon>Pipidae</taxon>
        <taxon>Xenopodinae</taxon>
        <taxon>Xenopus</taxon>
        <taxon>Xenopus</taxon>
    </lineage>
</organism>
<feature type="region of interest" description="Disordered" evidence="2">
    <location>
        <begin position="257"/>
        <end position="292"/>
    </location>
</feature>
<sequence>MPLLHPQEVHAWAVAEHVNPHCAFAVDRVPTGCSIKLMHPTLTYHVRLKDIRLVVEKDSRVLGYRVRLYHGPMELGDDEGPYTIYPVGTYPIGCPVIYAGPETSLLLELEVKTETPDPATVVSKSDFQGKIEVVKLFCMAHLKVSVRDCLKALEEVYGACDNPHTLLHMFRSLYQEEGENVSKFVQRLQSKLWTLVHKHIIPIAEVDEMRRTQLVHGLQGSHPIAMELSIMYRQGTPPEKGEIMGVVKEREAELEKVAANSKKATTGSSPSALKDPKGVSGRKEDSFPRPKRVPLAKTFSATARLDCFRCGHQGHRVYQC</sequence>
<dbReference type="InterPro" id="IPR026523">
    <property type="entry name" value="PNMA"/>
</dbReference>
<protein>
    <recommendedName>
        <fullName evidence="3">CCHC-type domain-containing protein</fullName>
    </recommendedName>
</protein>
<evidence type="ECO:0000313" key="5">
    <source>
        <dbReference type="Proteomes" id="UP000694892"/>
    </source>
</evidence>
<name>A0A974I3G4_XENLA</name>
<dbReference type="Pfam" id="PF14893">
    <property type="entry name" value="PNMA"/>
    <property type="match status" value="1"/>
</dbReference>
<dbReference type="Proteomes" id="UP000694892">
    <property type="component" value="Chromosome 1L"/>
</dbReference>
<feature type="compositionally biased region" description="Polar residues" evidence="2">
    <location>
        <begin position="262"/>
        <end position="271"/>
    </location>
</feature>
<evidence type="ECO:0000313" key="4">
    <source>
        <dbReference type="EMBL" id="OCU00280.1"/>
    </source>
</evidence>
<dbReference type="InterPro" id="IPR001878">
    <property type="entry name" value="Znf_CCHC"/>
</dbReference>
<dbReference type="GO" id="GO:0008270">
    <property type="term" value="F:zinc ion binding"/>
    <property type="evidence" value="ECO:0007669"/>
    <property type="project" value="UniProtKB-KW"/>
</dbReference>
<feature type="compositionally biased region" description="Basic and acidic residues" evidence="2">
    <location>
        <begin position="274"/>
        <end position="288"/>
    </location>
</feature>
<evidence type="ECO:0000259" key="3">
    <source>
        <dbReference type="PROSITE" id="PS50158"/>
    </source>
</evidence>
<dbReference type="OMA" id="ECPCSER"/>
<reference evidence="5" key="1">
    <citation type="journal article" date="2016" name="Nature">
        <title>Genome evolution in the allotetraploid frog Xenopus laevis.</title>
        <authorList>
            <person name="Session A.M."/>
            <person name="Uno Y."/>
            <person name="Kwon T."/>
            <person name="Chapman J.A."/>
            <person name="Toyoda A."/>
            <person name="Takahashi S."/>
            <person name="Fukui A."/>
            <person name="Hikosaka A."/>
            <person name="Suzuki A."/>
            <person name="Kondo M."/>
            <person name="van Heeringen S.J."/>
            <person name="Quigley I."/>
            <person name="Heinz S."/>
            <person name="Ogino H."/>
            <person name="Ochi H."/>
            <person name="Hellsten U."/>
            <person name="Lyons J.B."/>
            <person name="Simakov O."/>
            <person name="Putnam N."/>
            <person name="Stites J."/>
            <person name="Kuroki Y."/>
            <person name="Tanaka T."/>
            <person name="Michiue T."/>
            <person name="Watanabe M."/>
            <person name="Bogdanovic O."/>
            <person name="Lister R."/>
            <person name="Georgiou G."/>
            <person name="Paranjpe S.S."/>
            <person name="van Kruijsbergen I."/>
            <person name="Shu S."/>
            <person name="Carlson J."/>
            <person name="Kinoshita T."/>
            <person name="Ohta Y."/>
            <person name="Mawaribuchi S."/>
            <person name="Jenkins J."/>
            <person name="Grimwood J."/>
            <person name="Schmutz J."/>
            <person name="Mitros T."/>
            <person name="Mozaffari S.V."/>
            <person name="Suzuki Y."/>
            <person name="Haramoto Y."/>
            <person name="Yamamoto T.S."/>
            <person name="Takagi C."/>
            <person name="Heald R."/>
            <person name="Miller K."/>
            <person name="Haudenschild C."/>
            <person name="Kitzman J."/>
            <person name="Nakayama T."/>
            <person name="Izutsu Y."/>
            <person name="Robert J."/>
            <person name="Fortriede J."/>
            <person name="Burns K."/>
            <person name="Lotay V."/>
            <person name="Karimi K."/>
            <person name="Yasuoka Y."/>
            <person name="Dichmann D.S."/>
            <person name="Flajnik M.F."/>
            <person name="Houston D.W."/>
            <person name="Shendure J."/>
            <person name="DuPasquier L."/>
            <person name="Vize P.D."/>
            <person name="Zorn A.M."/>
            <person name="Ito M."/>
            <person name="Marcotte E.M."/>
            <person name="Wallingford J.B."/>
            <person name="Ito Y."/>
            <person name="Asashima M."/>
            <person name="Ueno N."/>
            <person name="Matsuda Y."/>
            <person name="Veenstra G.J."/>
            <person name="Fujiyama A."/>
            <person name="Harland R.M."/>
            <person name="Taira M."/>
            <person name="Rokhsar D.S."/>
        </authorList>
    </citation>
    <scope>NUCLEOTIDE SEQUENCE [LARGE SCALE GENOMIC DNA]</scope>
    <source>
        <strain evidence="5">J</strain>
    </source>
</reference>
<keyword evidence="1" id="KW-0863">Zinc-finger</keyword>
<proteinExistence type="predicted"/>
<evidence type="ECO:0000256" key="2">
    <source>
        <dbReference type="SAM" id="MobiDB-lite"/>
    </source>
</evidence>
<gene>
    <name evidence="4" type="ORF">XELAEV_18006047mg</name>
</gene>
<keyword evidence="1" id="KW-0862">Zinc</keyword>
<dbReference type="GO" id="GO:0003676">
    <property type="term" value="F:nucleic acid binding"/>
    <property type="evidence" value="ECO:0007669"/>
    <property type="project" value="InterPro"/>
</dbReference>
<dbReference type="EMBL" id="CM004466">
    <property type="protein sequence ID" value="OCU00280.1"/>
    <property type="molecule type" value="Genomic_DNA"/>
</dbReference>
<dbReference type="PROSITE" id="PS50158">
    <property type="entry name" value="ZF_CCHC"/>
    <property type="match status" value="1"/>
</dbReference>
<dbReference type="AlphaFoldDB" id="A0A974I3G4"/>
<evidence type="ECO:0000256" key="1">
    <source>
        <dbReference type="PROSITE-ProRule" id="PRU00047"/>
    </source>
</evidence>
<keyword evidence="1" id="KW-0479">Metal-binding</keyword>
<accession>A0A974I3G4</accession>
<dbReference type="PANTHER" id="PTHR23095:SF55">
    <property type="entry name" value="PARANEOPLASTIC ANTIGEN MA1 HOMOLOG"/>
    <property type="match status" value="1"/>
</dbReference>